<dbReference type="Pfam" id="PF13478">
    <property type="entry name" value="XdhC_C"/>
    <property type="match status" value="1"/>
</dbReference>
<comment type="caution">
    <text evidence="3">The sequence shown here is derived from an EMBL/GenBank/DDBJ whole genome shotgun (WGS) entry which is preliminary data.</text>
</comment>
<accession>A0ABV1KUY6</accession>
<reference evidence="3 4" key="1">
    <citation type="journal article" date="2023" name="Genome Announc.">
        <title>Pan-Genome Analyses of the Genus Cohnella and Proposal of the Novel Species Cohnella silvisoli sp. nov., Isolated from Forest Soil.</title>
        <authorList>
            <person name="Wang C."/>
            <person name="Mao L."/>
            <person name="Bao G."/>
            <person name="Zhu H."/>
        </authorList>
    </citation>
    <scope>NUCLEOTIDE SEQUENCE [LARGE SCALE GENOMIC DNA]</scope>
    <source>
        <strain evidence="3 4">NL03-T5-1</strain>
    </source>
</reference>
<dbReference type="PANTHER" id="PTHR30388:SF6">
    <property type="entry name" value="XANTHINE DEHYDROGENASE SUBUNIT A-RELATED"/>
    <property type="match status" value="1"/>
</dbReference>
<sequence>MDGYSILSYACNVGKPAVLATLVHVEGHSYRKAGASMLLLPDGIKIGSLSPGCLESDLQERVGDILHTGEAEHVVYNMRPEEDAVWGEAIGCGGVLRILLEPMQGCPLEWLAEACSEVEAGAEVELVRYLIGRKIHYEIKSSRVNRSNPIASSLAKEKRTALFSTTFAPRPRLFVFGADDGTVPIARLAGGIGFRVAVGDWRSSLCYPERFPDAELAIGSPESICASLAITADDYILICGHQLHKDREMLERVLPLKPVYLGVMGSKNRIRHLFEGLQDTKDIYAPVGIDIGAEGPEEIAISITAQLIAVRKDRQRRQGVGSFAYRWDLLGGGTEQENGNSQAFLGACTR</sequence>
<dbReference type="InterPro" id="IPR003777">
    <property type="entry name" value="XdhC_CoxI"/>
</dbReference>
<evidence type="ECO:0000313" key="4">
    <source>
        <dbReference type="Proteomes" id="UP001493487"/>
    </source>
</evidence>
<dbReference type="InterPro" id="IPR052698">
    <property type="entry name" value="MoCofactor_Util/Proc"/>
</dbReference>
<feature type="domain" description="XdhC Rossmann" evidence="2">
    <location>
        <begin position="173"/>
        <end position="307"/>
    </location>
</feature>
<dbReference type="InterPro" id="IPR027051">
    <property type="entry name" value="XdhC_Rossmann_dom"/>
</dbReference>
<dbReference type="Gene3D" id="3.40.50.720">
    <property type="entry name" value="NAD(P)-binding Rossmann-like Domain"/>
    <property type="match status" value="1"/>
</dbReference>
<dbReference type="RefSeq" id="WP_232186312.1">
    <property type="nucleotide sequence ID" value="NZ_JAIOAP010000008.1"/>
</dbReference>
<evidence type="ECO:0000259" key="1">
    <source>
        <dbReference type="Pfam" id="PF02625"/>
    </source>
</evidence>
<dbReference type="EMBL" id="JASKHM010000009">
    <property type="protein sequence ID" value="MEQ4483929.1"/>
    <property type="molecule type" value="Genomic_DNA"/>
</dbReference>
<organism evidence="3 4">
    <name type="scientific">Cohnella silvisoli</name>
    <dbReference type="NCBI Taxonomy" id="2873699"/>
    <lineage>
        <taxon>Bacteria</taxon>
        <taxon>Bacillati</taxon>
        <taxon>Bacillota</taxon>
        <taxon>Bacilli</taxon>
        <taxon>Bacillales</taxon>
        <taxon>Paenibacillaceae</taxon>
        <taxon>Cohnella</taxon>
    </lineage>
</organism>
<evidence type="ECO:0000313" key="3">
    <source>
        <dbReference type="EMBL" id="MEQ4483929.1"/>
    </source>
</evidence>
<feature type="domain" description="XdhC- CoxI" evidence="1">
    <location>
        <begin position="14"/>
        <end position="76"/>
    </location>
</feature>
<evidence type="ECO:0000259" key="2">
    <source>
        <dbReference type="Pfam" id="PF13478"/>
    </source>
</evidence>
<gene>
    <name evidence="3" type="ORF">QJS35_16145</name>
</gene>
<dbReference type="Pfam" id="PF02625">
    <property type="entry name" value="XdhC_CoxI"/>
    <property type="match status" value="1"/>
</dbReference>
<proteinExistence type="predicted"/>
<protein>
    <submittedName>
        <fullName evidence="3">XdhC family protein</fullName>
    </submittedName>
</protein>
<dbReference type="PANTHER" id="PTHR30388">
    <property type="entry name" value="ALDEHYDE OXIDOREDUCTASE MOLYBDENUM COFACTOR ASSEMBLY PROTEIN"/>
    <property type="match status" value="1"/>
</dbReference>
<keyword evidence="4" id="KW-1185">Reference proteome</keyword>
<dbReference type="Proteomes" id="UP001493487">
    <property type="component" value="Unassembled WGS sequence"/>
</dbReference>
<name>A0ABV1KUY6_9BACL</name>